<keyword evidence="2" id="KW-1185">Reference proteome</keyword>
<dbReference type="Proteomes" id="UP000401081">
    <property type="component" value="Unassembled WGS sequence"/>
</dbReference>
<reference evidence="1 2" key="1">
    <citation type="submission" date="2019-03" db="EMBL/GenBank/DDBJ databases">
        <authorList>
            <consortium name="Pathogen Informatics"/>
        </authorList>
    </citation>
    <scope>NUCLEOTIDE SEQUENCE [LARGE SCALE GENOMIC DNA]</scope>
    <source>
        <strain evidence="1 2">NCTC12993</strain>
    </source>
</reference>
<evidence type="ECO:0000313" key="1">
    <source>
        <dbReference type="EMBL" id="VFS71897.1"/>
    </source>
</evidence>
<gene>
    <name evidence="1" type="ORF">NCTC12993_04764</name>
</gene>
<dbReference type="SUPFAM" id="SSF51735">
    <property type="entry name" value="NAD(P)-binding Rossmann-fold domains"/>
    <property type="match status" value="1"/>
</dbReference>
<accession>A0A485BDU3</accession>
<evidence type="ECO:0000313" key="2">
    <source>
        <dbReference type="Proteomes" id="UP000401081"/>
    </source>
</evidence>
<dbReference type="Gene3D" id="3.40.50.720">
    <property type="entry name" value="NAD(P)-binding Rossmann-like Domain"/>
    <property type="match status" value="1"/>
</dbReference>
<sequence>MASLQQQTLMIIGGSSGIGLRVAEMAAGRWGQLDHYRPPIHSGWQKAQAQLQPYGVTVVLHRVDAHDHNALTALFATLPEFDHLVSMVGDVDGRRLS</sequence>
<name>A0A485BDU3_KLUCR</name>
<dbReference type="EMBL" id="CAADJD010000021">
    <property type="protein sequence ID" value="VFS71897.1"/>
    <property type="molecule type" value="Genomic_DNA"/>
</dbReference>
<dbReference type="AlphaFoldDB" id="A0A485BDU3"/>
<protein>
    <submittedName>
        <fullName evidence="1">Short chain dehydrogenase</fullName>
    </submittedName>
</protein>
<organism evidence="1 2">
    <name type="scientific">Kluyvera cryocrescens</name>
    <name type="common">Kluyvera citrophila</name>
    <dbReference type="NCBI Taxonomy" id="580"/>
    <lineage>
        <taxon>Bacteria</taxon>
        <taxon>Pseudomonadati</taxon>
        <taxon>Pseudomonadota</taxon>
        <taxon>Gammaproteobacteria</taxon>
        <taxon>Enterobacterales</taxon>
        <taxon>Enterobacteriaceae</taxon>
        <taxon>Kluyvera</taxon>
    </lineage>
</organism>
<dbReference type="InterPro" id="IPR036291">
    <property type="entry name" value="NAD(P)-bd_dom_sf"/>
</dbReference>
<proteinExistence type="predicted"/>